<dbReference type="EMBL" id="CP035704">
    <property type="protein sequence ID" value="QBB72794.1"/>
    <property type="molecule type" value="Genomic_DNA"/>
</dbReference>
<keyword evidence="2" id="KW-0378">Hydrolase</keyword>
<evidence type="ECO:0000259" key="1">
    <source>
        <dbReference type="Pfam" id="PF00144"/>
    </source>
</evidence>
<dbReference type="Pfam" id="PF00144">
    <property type="entry name" value="Beta-lactamase"/>
    <property type="match status" value="1"/>
</dbReference>
<dbReference type="PANTHER" id="PTHR43283:SF7">
    <property type="entry name" value="BETA-LACTAMASE-RELATED DOMAIN-CONTAINING PROTEIN"/>
    <property type="match status" value="1"/>
</dbReference>
<dbReference type="Proteomes" id="UP000291562">
    <property type="component" value="Chromosome"/>
</dbReference>
<name>A0A411HQM3_9GAMM</name>
<evidence type="ECO:0000313" key="2">
    <source>
        <dbReference type="EMBL" id="QBB72794.1"/>
    </source>
</evidence>
<dbReference type="OrthoDB" id="6963107at2"/>
<dbReference type="SUPFAM" id="SSF56601">
    <property type="entry name" value="beta-lactamase/transpeptidase-like"/>
    <property type="match status" value="1"/>
</dbReference>
<protein>
    <submittedName>
        <fullName evidence="2">Class C beta-lactamase-related serine hydrolase</fullName>
    </submittedName>
</protein>
<sequence length="317" mass="35408">MMSGETNIHSVIVERHGRLVAELYRRGKDKSQYSLFAREKDFGPTVMHDTRSVGKSVISLLLGIAKQQGKIKSLATPVLDFYPVYTDLATPELKAITLEHLLTMSSGLEWSEGGGFPNDEDRLAWKRSPYRFVLSRPVVVAPGSTFNYNSGGTVVLAEILTRVTQTPWKDFARKALFEPLGITDWEWVADLHGRPMANSGLRMRPRDMAKIGRMVLNHGQWQGQQIVPADWITAALQPRISTGFDGMQYGYQWWTGTVEWKGQQLAWSAAFGNGGQRLFVAPDLDMAVVITAGAYGDLQVARRVNAFFKDIVSTVQE</sequence>
<proteinExistence type="predicted"/>
<dbReference type="PANTHER" id="PTHR43283">
    <property type="entry name" value="BETA-LACTAMASE-RELATED"/>
    <property type="match status" value="1"/>
</dbReference>
<accession>A0A411HQM3</accession>
<feature type="domain" description="Beta-lactamase-related" evidence="1">
    <location>
        <begin position="11"/>
        <end position="292"/>
    </location>
</feature>
<dbReference type="GO" id="GO:0016787">
    <property type="term" value="F:hydrolase activity"/>
    <property type="evidence" value="ECO:0007669"/>
    <property type="project" value="UniProtKB-KW"/>
</dbReference>
<dbReference type="InterPro" id="IPR050789">
    <property type="entry name" value="Diverse_Enzym_Activities"/>
</dbReference>
<dbReference type="AlphaFoldDB" id="A0A411HQM3"/>
<dbReference type="Gene3D" id="3.40.710.10">
    <property type="entry name" value="DD-peptidase/beta-lactamase superfamily"/>
    <property type="match status" value="1"/>
</dbReference>
<reference evidence="2 3" key="1">
    <citation type="submission" date="2019-01" db="EMBL/GenBank/DDBJ databases">
        <title>Pseudolysobacter antarctica gen. nov., sp. nov., isolated from Fildes Peninsula, Antarctica.</title>
        <authorList>
            <person name="Wei Z."/>
            <person name="Peng F."/>
        </authorList>
    </citation>
    <scope>NUCLEOTIDE SEQUENCE [LARGE SCALE GENOMIC DNA]</scope>
    <source>
        <strain evidence="2 3">AQ6-296</strain>
    </source>
</reference>
<dbReference type="InterPro" id="IPR012338">
    <property type="entry name" value="Beta-lactam/transpept-like"/>
</dbReference>
<evidence type="ECO:0000313" key="3">
    <source>
        <dbReference type="Proteomes" id="UP000291562"/>
    </source>
</evidence>
<dbReference type="InterPro" id="IPR001466">
    <property type="entry name" value="Beta-lactam-related"/>
</dbReference>
<keyword evidence="3" id="KW-1185">Reference proteome</keyword>
<dbReference type="KEGG" id="xbc:ELE36_19885"/>
<organism evidence="2 3">
    <name type="scientific">Pseudolysobacter antarcticus</name>
    <dbReference type="NCBI Taxonomy" id="2511995"/>
    <lineage>
        <taxon>Bacteria</taxon>
        <taxon>Pseudomonadati</taxon>
        <taxon>Pseudomonadota</taxon>
        <taxon>Gammaproteobacteria</taxon>
        <taxon>Lysobacterales</taxon>
        <taxon>Rhodanobacteraceae</taxon>
        <taxon>Pseudolysobacter</taxon>
    </lineage>
</organism>
<gene>
    <name evidence="2" type="ORF">ELE36_19885</name>
</gene>